<reference evidence="2" key="1">
    <citation type="submission" date="2020-10" db="EMBL/GenBank/DDBJ databases">
        <title>Taxonomic study of unclassified bacteria belonging to the class Ktedonobacteria.</title>
        <authorList>
            <person name="Yabe S."/>
            <person name="Wang C.M."/>
            <person name="Zheng Y."/>
            <person name="Sakai Y."/>
            <person name="Cavaletti L."/>
            <person name="Monciardini P."/>
            <person name="Donadio S."/>
        </authorList>
    </citation>
    <scope>NUCLEOTIDE SEQUENCE</scope>
    <source>
        <strain evidence="2">ID150040</strain>
    </source>
</reference>
<feature type="transmembrane region" description="Helical" evidence="1">
    <location>
        <begin position="177"/>
        <end position="195"/>
    </location>
</feature>
<feature type="transmembrane region" description="Helical" evidence="1">
    <location>
        <begin position="146"/>
        <end position="165"/>
    </location>
</feature>
<feature type="transmembrane region" description="Helical" evidence="1">
    <location>
        <begin position="105"/>
        <end position="126"/>
    </location>
</feature>
<proteinExistence type="predicted"/>
<feature type="transmembrane region" description="Helical" evidence="1">
    <location>
        <begin position="201"/>
        <end position="229"/>
    </location>
</feature>
<sequence>MIGQKSTANTGITGPSPWLTGFLAVFYLGLLALVIFLPGASLLDRLRWLDSGVCAQMPTHSFYPGGERLPLCSRNTGIYLGFITTLILLYSTGRGRARLVPPRSIIAVLAASVLALAIDGFNSLALDLGFPHLYQPHNLLRLGTGLITGLAMASLALPILNQLFWRESNQQSSIPTWKSLLLFVPVLILCFFAVASQSSIVLYPLALLSTIGILTAISSINLIFIIALSKRGETFEYYRQLLPFFGLAFALAIGEMLALAQLKFTLLQALGIPG</sequence>
<dbReference type="Proteomes" id="UP000597444">
    <property type="component" value="Unassembled WGS sequence"/>
</dbReference>
<feature type="transmembrane region" description="Helical" evidence="1">
    <location>
        <begin position="21"/>
        <end position="43"/>
    </location>
</feature>
<evidence type="ECO:0000256" key="1">
    <source>
        <dbReference type="SAM" id="Phobius"/>
    </source>
</evidence>
<protein>
    <recommendedName>
        <fullName evidence="4">DUF2085 domain-containing protein</fullName>
    </recommendedName>
</protein>
<organism evidence="2 3">
    <name type="scientific">Reticulibacter mediterranei</name>
    <dbReference type="NCBI Taxonomy" id="2778369"/>
    <lineage>
        <taxon>Bacteria</taxon>
        <taxon>Bacillati</taxon>
        <taxon>Chloroflexota</taxon>
        <taxon>Ktedonobacteria</taxon>
        <taxon>Ktedonobacterales</taxon>
        <taxon>Reticulibacteraceae</taxon>
        <taxon>Reticulibacter</taxon>
    </lineage>
</organism>
<gene>
    <name evidence="2" type="ORF">KSF_012950</name>
</gene>
<keyword evidence="1" id="KW-1133">Transmembrane helix</keyword>
<evidence type="ECO:0008006" key="4">
    <source>
        <dbReference type="Google" id="ProtNLM"/>
    </source>
</evidence>
<dbReference type="RefSeq" id="WP_220202152.1">
    <property type="nucleotide sequence ID" value="NZ_BNJK01000001.1"/>
</dbReference>
<dbReference type="AlphaFoldDB" id="A0A8J3N1E0"/>
<feature type="transmembrane region" description="Helical" evidence="1">
    <location>
        <begin position="76"/>
        <end position="93"/>
    </location>
</feature>
<evidence type="ECO:0000313" key="3">
    <source>
        <dbReference type="Proteomes" id="UP000597444"/>
    </source>
</evidence>
<name>A0A8J3N1E0_9CHLR</name>
<dbReference type="EMBL" id="BNJK01000001">
    <property type="protein sequence ID" value="GHO91247.1"/>
    <property type="molecule type" value="Genomic_DNA"/>
</dbReference>
<keyword evidence="1" id="KW-0472">Membrane</keyword>
<dbReference type="InterPro" id="IPR019206">
    <property type="entry name" value="DUF2085_TM"/>
</dbReference>
<comment type="caution">
    <text evidence="2">The sequence shown here is derived from an EMBL/GenBank/DDBJ whole genome shotgun (WGS) entry which is preliminary data.</text>
</comment>
<dbReference type="Pfam" id="PF09858">
    <property type="entry name" value="DUF2085"/>
    <property type="match status" value="1"/>
</dbReference>
<keyword evidence="1" id="KW-0812">Transmembrane</keyword>
<accession>A0A8J3N1E0</accession>
<evidence type="ECO:0000313" key="2">
    <source>
        <dbReference type="EMBL" id="GHO91247.1"/>
    </source>
</evidence>
<feature type="transmembrane region" description="Helical" evidence="1">
    <location>
        <begin position="241"/>
        <end position="260"/>
    </location>
</feature>
<keyword evidence="3" id="KW-1185">Reference proteome</keyword>